<organism evidence="2">
    <name type="scientific">Halobacterium sp. NMX12-1</name>
    <dbReference type="NCBI Taxonomy" id="3166650"/>
    <lineage>
        <taxon>Archaea</taxon>
        <taxon>Methanobacteriati</taxon>
        <taxon>Methanobacteriota</taxon>
        <taxon>Stenosarchaea group</taxon>
        <taxon>Halobacteria</taxon>
        <taxon>Halobacteriales</taxon>
        <taxon>Halobacteriaceae</taxon>
        <taxon>Halobacterium</taxon>
    </lineage>
</organism>
<dbReference type="GeneID" id="91110717"/>
<evidence type="ECO:0000313" key="2">
    <source>
        <dbReference type="EMBL" id="XCF18265.1"/>
    </source>
</evidence>
<evidence type="ECO:0000256" key="1">
    <source>
        <dbReference type="SAM" id="MobiDB-lite"/>
    </source>
</evidence>
<proteinExistence type="predicted"/>
<gene>
    <name evidence="2" type="ORF">ABSL23_16165</name>
</gene>
<dbReference type="EMBL" id="CP159205">
    <property type="protein sequence ID" value="XCF18265.1"/>
    <property type="molecule type" value="Genomic_DNA"/>
</dbReference>
<feature type="region of interest" description="Disordered" evidence="1">
    <location>
        <begin position="1"/>
        <end position="24"/>
    </location>
</feature>
<sequence>MAEQAGMSRSTVYDHLGDLRAIEP</sequence>
<reference evidence="2" key="1">
    <citation type="submission" date="2024-06" db="EMBL/GenBank/DDBJ databases">
        <title>Genome Sequence of an extremely halophilic archaeon isolated from Permian era halite, Salado Formation, Carlsbad, New Mexico: Halobacterium sp. strain NMX12-1.</title>
        <authorList>
            <person name="Sotoa L."/>
            <person name="DasSarma P."/>
            <person name="Anton B.P."/>
            <person name="Vincze T."/>
            <person name="Verma I."/>
            <person name="Eralp B."/>
            <person name="Powers D.W."/>
            <person name="Dozier B.L."/>
            <person name="Roberts R.J."/>
            <person name="DasSarma S."/>
        </authorList>
    </citation>
    <scope>NUCLEOTIDE SEQUENCE</scope>
    <source>
        <strain evidence="2">NMX12-1</strain>
        <plasmid evidence="2">pNMX12-1_211</plasmid>
    </source>
</reference>
<dbReference type="AlphaFoldDB" id="A0AAU8CH81"/>
<evidence type="ECO:0008006" key="3">
    <source>
        <dbReference type="Google" id="ProtNLM"/>
    </source>
</evidence>
<keyword evidence="2" id="KW-0614">Plasmid</keyword>
<protein>
    <recommendedName>
        <fullName evidence="3">ArsR family transcriptional regulator</fullName>
    </recommendedName>
</protein>
<accession>A0AAU8CH81</accession>
<name>A0AAU8CH81_9EURY</name>
<dbReference type="RefSeq" id="WP_353635554.1">
    <property type="nucleotide sequence ID" value="NZ_CP159205.1"/>
</dbReference>
<dbReference type="KEGG" id="hanx:ABSL23_16165"/>
<feature type="compositionally biased region" description="Basic and acidic residues" evidence="1">
    <location>
        <begin position="15"/>
        <end position="24"/>
    </location>
</feature>
<geneLocation type="plasmid" evidence="2">
    <name>pNMX12-1_211</name>
</geneLocation>